<sequence length="74" mass="8420">MLSCEHDINSVHQIWELAIQPGYEHQSSRYTYKLTLEGCSQIFGMVSTSCIITQLIYLNKICIMDSCVQALATF</sequence>
<name>A0ABD1GIJ2_SALDI</name>
<organism evidence="1 2">
    <name type="scientific">Salvia divinorum</name>
    <name type="common">Maria pastora</name>
    <name type="synonym">Diviner's sage</name>
    <dbReference type="NCBI Taxonomy" id="28513"/>
    <lineage>
        <taxon>Eukaryota</taxon>
        <taxon>Viridiplantae</taxon>
        <taxon>Streptophyta</taxon>
        <taxon>Embryophyta</taxon>
        <taxon>Tracheophyta</taxon>
        <taxon>Spermatophyta</taxon>
        <taxon>Magnoliopsida</taxon>
        <taxon>eudicotyledons</taxon>
        <taxon>Gunneridae</taxon>
        <taxon>Pentapetalae</taxon>
        <taxon>asterids</taxon>
        <taxon>lamiids</taxon>
        <taxon>Lamiales</taxon>
        <taxon>Lamiaceae</taxon>
        <taxon>Nepetoideae</taxon>
        <taxon>Mentheae</taxon>
        <taxon>Salviinae</taxon>
        <taxon>Salvia</taxon>
        <taxon>Salvia subgen. Calosphace</taxon>
    </lineage>
</organism>
<gene>
    <name evidence="1" type="ORF">AAHA92_20851</name>
</gene>
<proteinExistence type="predicted"/>
<dbReference type="Proteomes" id="UP001567538">
    <property type="component" value="Unassembled WGS sequence"/>
</dbReference>
<evidence type="ECO:0000313" key="2">
    <source>
        <dbReference type="Proteomes" id="UP001567538"/>
    </source>
</evidence>
<keyword evidence="2" id="KW-1185">Reference proteome</keyword>
<dbReference type="AlphaFoldDB" id="A0ABD1GIJ2"/>
<comment type="caution">
    <text evidence="1">The sequence shown here is derived from an EMBL/GenBank/DDBJ whole genome shotgun (WGS) entry which is preliminary data.</text>
</comment>
<accession>A0ABD1GIJ2</accession>
<protein>
    <submittedName>
        <fullName evidence="1">Uncharacterized protein</fullName>
    </submittedName>
</protein>
<reference evidence="1 2" key="1">
    <citation type="submission" date="2024-06" db="EMBL/GenBank/DDBJ databases">
        <title>A chromosome level genome sequence of Diviner's sage (Salvia divinorum).</title>
        <authorList>
            <person name="Ford S.A."/>
            <person name="Ro D.-K."/>
            <person name="Ness R.W."/>
            <person name="Phillips M.A."/>
        </authorList>
    </citation>
    <scope>NUCLEOTIDE SEQUENCE [LARGE SCALE GENOMIC DNA]</scope>
    <source>
        <strain evidence="1">SAF-2024a</strain>
        <tissue evidence="1">Leaf</tissue>
    </source>
</reference>
<evidence type="ECO:0000313" key="1">
    <source>
        <dbReference type="EMBL" id="KAL1543940.1"/>
    </source>
</evidence>
<dbReference type="EMBL" id="JBEAFC010000008">
    <property type="protein sequence ID" value="KAL1543940.1"/>
    <property type="molecule type" value="Genomic_DNA"/>
</dbReference>